<protein>
    <submittedName>
        <fullName evidence="2">Uncharacterized protein</fullName>
    </submittedName>
</protein>
<keyword evidence="1" id="KW-1133">Transmembrane helix</keyword>
<dbReference type="EMBL" id="GGEC01082524">
    <property type="protein sequence ID" value="MBX63008.1"/>
    <property type="molecule type" value="Transcribed_RNA"/>
</dbReference>
<proteinExistence type="predicted"/>
<evidence type="ECO:0000313" key="2">
    <source>
        <dbReference type="EMBL" id="MBX63008.1"/>
    </source>
</evidence>
<accession>A0A2P2Q7P3</accession>
<organism evidence="2">
    <name type="scientific">Rhizophora mucronata</name>
    <name type="common">Asiatic mangrove</name>
    <dbReference type="NCBI Taxonomy" id="61149"/>
    <lineage>
        <taxon>Eukaryota</taxon>
        <taxon>Viridiplantae</taxon>
        <taxon>Streptophyta</taxon>
        <taxon>Embryophyta</taxon>
        <taxon>Tracheophyta</taxon>
        <taxon>Spermatophyta</taxon>
        <taxon>Magnoliopsida</taxon>
        <taxon>eudicotyledons</taxon>
        <taxon>Gunneridae</taxon>
        <taxon>Pentapetalae</taxon>
        <taxon>rosids</taxon>
        <taxon>fabids</taxon>
        <taxon>Malpighiales</taxon>
        <taxon>Rhizophoraceae</taxon>
        <taxon>Rhizophora</taxon>
    </lineage>
</organism>
<evidence type="ECO:0000256" key="1">
    <source>
        <dbReference type="SAM" id="Phobius"/>
    </source>
</evidence>
<feature type="transmembrane region" description="Helical" evidence="1">
    <location>
        <begin position="6"/>
        <end position="28"/>
    </location>
</feature>
<reference evidence="2" key="1">
    <citation type="submission" date="2018-02" db="EMBL/GenBank/DDBJ databases">
        <title>Rhizophora mucronata_Transcriptome.</title>
        <authorList>
            <person name="Meera S.P."/>
            <person name="Sreeshan A."/>
            <person name="Augustine A."/>
        </authorList>
    </citation>
    <scope>NUCLEOTIDE SEQUENCE</scope>
    <source>
        <tissue evidence="2">Leaf</tissue>
    </source>
</reference>
<sequence>MQLVQALVYCNSILFTSKSFFFCHFSFLKKYHNKIVITHTVSLCPFRKKFSMLYTHF</sequence>
<keyword evidence="1" id="KW-0472">Membrane</keyword>
<dbReference type="AlphaFoldDB" id="A0A2P2Q7P3"/>
<keyword evidence="1" id="KW-0812">Transmembrane</keyword>
<name>A0A2P2Q7P3_RHIMU</name>